<comment type="caution">
    <text evidence="5">The sequence shown here is derived from an EMBL/GenBank/DDBJ whole genome shotgun (WGS) entry which is preliminary data.</text>
</comment>
<dbReference type="GO" id="GO:0042393">
    <property type="term" value="F:histone binding"/>
    <property type="evidence" value="ECO:0007669"/>
    <property type="project" value="TreeGrafter"/>
</dbReference>
<feature type="compositionally biased region" description="Polar residues" evidence="3">
    <location>
        <begin position="109"/>
        <end position="133"/>
    </location>
</feature>
<feature type="region of interest" description="Disordered" evidence="3">
    <location>
        <begin position="32"/>
        <end position="56"/>
    </location>
</feature>
<feature type="compositionally biased region" description="Polar residues" evidence="3">
    <location>
        <begin position="198"/>
        <end position="214"/>
    </location>
</feature>
<evidence type="ECO:0000256" key="2">
    <source>
        <dbReference type="ARBA" id="ARBA00023054"/>
    </source>
</evidence>
<name>A0A8S2K7K8_9BILA</name>
<accession>A0A8S2K7K8</accession>
<feature type="compositionally biased region" description="Polar residues" evidence="3">
    <location>
        <begin position="287"/>
        <end position="310"/>
    </location>
</feature>
<dbReference type="PANTHER" id="PTHR22691:SF8">
    <property type="entry name" value="PROTEIN SPT2 HOMOLOG"/>
    <property type="match status" value="1"/>
</dbReference>
<evidence type="ECO:0000313" key="5">
    <source>
        <dbReference type="EMBL" id="CAF3829168.1"/>
    </source>
</evidence>
<evidence type="ECO:0008006" key="7">
    <source>
        <dbReference type="Google" id="ProtNLM"/>
    </source>
</evidence>
<dbReference type="Proteomes" id="UP000677228">
    <property type="component" value="Unassembled WGS sequence"/>
</dbReference>
<dbReference type="InterPro" id="IPR013256">
    <property type="entry name" value="Chromatin_SPT2"/>
</dbReference>
<dbReference type="SMART" id="SM00784">
    <property type="entry name" value="SPT2"/>
    <property type="match status" value="1"/>
</dbReference>
<organism evidence="5 6">
    <name type="scientific">Didymodactylos carnosus</name>
    <dbReference type="NCBI Taxonomy" id="1234261"/>
    <lineage>
        <taxon>Eukaryota</taxon>
        <taxon>Metazoa</taxon>
        <taxon>Spiralia</taxon>
        <taxon>Gnathifera</taxon>
        <taxon>Rotifera</taxon>
        <taxon>Eurotatoria</taxon>
        <taxon>Bdelloidea</taxon>
        <taxon>Philodinida</taxon>
        <taxon>Philodinidae</taxon>
        <taxon>Didymodactylos</taxon>
    </lineage>
</organism>
<dbReference type="GO" id="GO:0003677">
    <property type="term" value="F:DNA binding"/>
    <property type="evidence" value="ECO:0007669"/>
    <property type="project" value="TreeGrafter"/>
</dbReference>
<dbReference type="EMBL" id="CAJNOK010008447">
    <property type="protein sequence ID" value="CAF1063891.1"/>
    <property type="molecule type" value="Genomic_DNA"/>
</dbReference>
<dbReference type="Pfam" id="PF08243">
    <property type="entry name" value="SPT2"/>
    <property type="match status" value="1"/>
</dbReference>
<feature type="region of interest" description="Disordered" evidence="3">
    <location>
        <begin position="185"/>
        <end position="326"/>
    </location>
</feature>
<feature type="compositionally biased region" description="Polar residues" evidence="3">
    <location>
        <begin position="243"/>
        <end position="257"/>
    </location>
</feature>
<reference evidence="5" key="1">
    <citation type="submission" date="2021-02" db="EMBL/GenBank/DDBJ databases">
        <authorList>
            <person name="Nowell W R."/>
        </authorList>
    </citation>
    <scope>NUCLEOTIDE SEQUENCE</scope>
</reference>
<evidence type="ECO:0000256" key="3">
    <source>
        <dbReference type="SAM" id="MobiDB-lite"/>
    </source>
</evidence>
<feature type="region of interest" description="Disordered" evidence="3">
    <location>
        <begin position="367"/>
        <end position="390"/>
    </location>
</feature>
<dbReference type="GO" id="GO:0006334">
    <property type="term" value="P:nucleosome assembly"/>
    <property type="evidence" value="ECO:0007669"/>
    <property type="project" value="TreeGrafter"/>
</dbReference>
<feature type="compositionally biased region" description="Low complexity" evidence="3">
    <location>
        <begin position="134"/>
        <end position="151"/>
    </location>
</feature>
<evidence type="ECO:0000313" key="4">
    <source>
        <dbReference type="EMBL" id="CAF1063891.1"/>
    </source>
</evidence>
<protein>
    <recommendedName>
        <fullName evidence="7">Protein SPT2 homolog</fullName>
    </recommendedName>
</protein>
<evidence type="ECO:0000256" key="1">
    <source>
        <dbReference type="ARBA" id="ARBA00006461"/>
    </source>
</evidence>
<dbReference type="GO" id="GO:0006360">
    <property type="term" value="P:transcription by RNA polymerase I"/>
    <property type="evidence" value="ECO:0007669"/>
    <property type="project" value="TreeGrafter"/>
</dbReference>
<comment type="similarity">
    <text evidence="1">Belongs to the SPT2 family.</text>
</comment>
<feature type="compositionally biased region" description="Basic and acidic residues" evidence="3">
    <location>
        <begin position="68"/>
        <end position="85"/>
    </location>
</feature>
<dbReference type="GO" id="GO:0005730">
    <property type="term" value="C:nucleolus"/>
    <property type="evidence" value="ECO:0007669"/>
    <property type="project" value="TreeGrafter"/>
</dbReference>
<gene>
    <name evidence="4" type="ORF">OVA965_LOCUS17557</name>
    <name evidence="5" type="ORF">TMI583_LOCUS17567</name>
</gene>
<feature type="compositionally biased region" description="Low complexity" evidence="3">
    <location>
        <begin position="261"/>
        <end position="273"/>
    </location>
</feature>
<dbReference type="AlphaFoldDB" id="A0A8S2K7K8"/>
<dbReference type="PANTHER" id="PTHR22691">
    <property type="entry name" value="YEAST SPT2-RELATED"/>
    <property type="match status" value="1"/>
</dbReference>
<sequence length="483" mass="55949">MLRSVFLRKMPFSWDQLQKVAEDNTRTTAQKLEEERLKKEREKRIKQQKLATDKSVSEKLVQMINEKRHLEQQKEEQQRRQQIHDLKKRQSAKLSSSSSDLKKKTLPSVSNTTEKQSNRTVQNKQCNQTKQIITSNTSTTVTKTSQKRSSSMPNIPYELIMKLADLRANKQPIPKELSYVTKICKPNNDQKPAKNESVHSNQVSRPKSSTTAIGRTNGYKMPVSTSLKEHKTKTTSLKEHQTKTTSVSVSQLNTPLRSDNKQTTQNKQTAQKTSLTNTSTKNDRLITSKTNINTNGNFKRPVSTNNSSLNIHMDNGRSKSTTPTKMSTLNQTKTTTAVNKTPQLQQRSQIHPQKQQQQFLVKNNGINGRKEPAVSRKRPMYADSDDEEDDEMRDFIVDDDEDAEYQRELDATLKSVFKFDKKKYANMRLDDDDDIRMESSWNEMEKEEEYSRYVGLKEDIEDIMKEEAEKKLMKQKRMKMSKR</sequence>
<dbReference type="EMBL" id="CAJOBA010008461">
    <property type="protein sequence ID" value="CAF3829168.1"/>
    <property type="molecule type" value="Genomic_DNA"/>
</dbReference>
<keyword evidence="2" id="KW-0175">Coiled coil</keyword>
<proteinExistence type="inferred from homology"/>
<feature type="region of interest" description="Disordered" evidence="3">
    <location>
        <begin position="68"/>
        <end position="152"/>
    </location>
</feature>
<dbReference type="Proteomes" id="UP000682733">
    <property type="component" value="Unassembled WGS sequence"/>
</dbReference>
<evidence type="ECO:0000313" key="6">
    <source>
        <dbReference type="Proteomes" id="UP000682733"/>
    </source>
</evidence>